<name>A0A4D7E565_9HYPH</name>
<dbReference type="PANTHER" id="PTHR18964">
    <property type="entry name" value="ROK (REPRESSOR, ORF, KINASE) FAMILY"/>
    <property type="match status" value="1"/>
</dbReference>
<dbReference type="Pfam" id="PF00480">
    <property type="entry name" value="ROK"/>
    <property type="match status" value="1"/>
</dbReference>
<organism evidence="2 3">
    <name type="scientific">Agrobacterium larrymoorei</name>
    <dbReference type="NCBI Taxonomy" id="160699"/>
    <lineage>
        <taxon>Bacteria</taxon>
        <taxon>Pseudomonadati</taxon>
        <taxon>Pseudomonadota</taxon>
        <taxon>Alphaproteobacteria</taxon>
        <taxon>Hyphomicrobiales</taxon>
        <taxon>Rhizobiaceae</taxon>
        <taxon>Rhizobium/Agrobacterium group</taxon>
        <taxon>Agrobacterium</taxon>
    </lineage>
</organism>
<dbReference type="PANTHER" id="PTHR18964:SF173">
    <property type="entry name" value="GLUCOKINASE"/>
    <property type="match status" value="1"/>
</dbReference>
<dbReference type="InterPro" id="IPR043129">
    <property type="entry name" value="ATPase_NBD"/>
</dbReference>
<dbReference type="STRING" id="1367849.GCA_000518585_02354"/>
<dbReference type="Gene3D" id="1.10.10.10">
    <property type="entry name" value="Winged helix-like DNA-binding domain superfamily/Winged helix DNA-binding domain"/>
    <property type="match status" value="1"/>
</dbReference>
<sequence length="426" mass="45752">MKSMEISRYIFLIRKMLCPSMKPLFIVQEIGMDEFRELFGSLDAPAGKIVRAIASSGSVTATELVSSTGLARSTVSTLLTDLKERGIVLEGETRSGGFGRPTRLISLNPDKGFCAGVLLGLNELRIAVCDLAHTVLSDCWFEMPPDYTPEFAAEQVALHLKEQCDAIGIEASKLIGLGLAVSAPVSFDGRILNGSILPTWSGIDVANVFSSRIECPIFLENESHCGALAEMTWGAAVGERNFVLFKFDLGIGGAIVINGTVQRGAFGNAAEFGHISLNPHGPLCRCGNRGCLETYAGGFNLMRIAEQATGKKVNLEEFVKLIQEGEPSYVRLMEDAAEMAGWGMGIASTIISPPLFVISGKLALAGEPFVAALRRNFARHSLRPPNYAPELRSPRFVTGKFTGNDDTVMGAVALVLHQHGQVSFPG</sequence>
<dbReference type="Proteomes" id="UP000298545">
    <property type="component" value="Chromosome linear"/>
</dbReference>
<evidence type="ECO:0000313" key="2">
    <source>
        <dbReference type="EMBL" id="QCJ00291.1"/>
    </source>
</evidence>
<evidence type="ECO:0000313" key="3">
    <source>
        <dbReference type="Proteomes" id="UP000298545"/>
    </source>
</evidence>
<dbReference type="InterPro" id="IPR036388">
    <property type="entry name" value="WH-like_DNA-bd_sf"/>
</dbReference>
<dbReference type="InterPro" id="IPR011991">
    <property type="entry name" value="ArsR-like_HTH"/>
</dbReference>
<gene>
    <name evidence="2" type="ORF">CFBP5473_20420</name>
</gene>
<dbReference type="InterPro" id="IPR005471">
    <property type="entry name" value="Tscrpt_reg_IclR_N"/>
</dbReference>
<feature type="domain" description="HTH iclR-type" evidence="1">
    <location>
        <begin position="48"/>
        <end position="88"/>
    </location>
</feature>
<dbReference type="KEGG" id="alf:CFBP5473_20420"/>
<evidence type="ECO:0000259" key="1">
    <source>
        <dbReference type="Pfam" id="PF09339"/>
    </source>
</evidence>
<dbReference type="AlphaFoldDB" id="A0A4D7E565"/>
<dbReference type="SUPFAM" id="SSF53067">
    <property type="entry name" value="Actin-like ATPase domain"/>
    <property type="match status" value="1"/>
</dbReference>
<reference evidence="2 3" key="1">
    <citation type="submission" date="2019-04" db="EMBL/GenBank/DDBJ databases">
        <title>Complete genome sequence of Agrobacterium larrymoorei CFBP5473.</title>
        <authorList>
            <person name="Haryono M."/>
            <person name="Chou L."/>
            <person name="Lin Y.-C."/>
            <person name="Lai E.-M."/>
            <person name="Kuo C.-H."/>
        </authorList>
    </citation>
    <scope>NUCLEOTIDE SEQUENCE [LARGE SCALE GENOMIC DNA]</scope>
    <source>
        <strain evidence="2 3">CFBP5473</strain>
    </source>
</reference>
<dbReference type="OrthoDB" id="49685at2"/>
<dbReference type="GO" id="GO:0003677">
    <property type="term" value="F:DNA binding"/>
    <property type="evidence" value="ECO:0007669"/>
    <property type="project" value="InterPro"/>
</dbReference>
<protein>
    <submittedName>
        <fullName evidence="2">ROK family transcriptional regulator</fullName>
    </submittedName>
</protein>
<dbReference type="GO" id="GO:0006355">
    <property type="term" value="P:regulation of DNA-templated transcription"/>
    <property type="evidence" value="ECO:0007669"/>
    <property type="project" value="InterPro"/>
</dbReference>
<dbReference type="InterPro" id="IPR000600">
    <property type="entry name" value="ROK"/>
</dbReference>
<accession>A0A4D7E565</accession>
<proteinExistence type="predicted"/>
<dbReference type="EMBL" id="CP039692">
    <property type="protein sequence ID" value="QCJ00291.1"/>
    <property type="molecule type" value="Genomic_DNA"/>
</dbReference>
<dbReference type="Pfam" id="PF09339">
    <property type="entry name" value="HTH_IclR"/>
    <property type="match status" value="1"/>
</dbReference>
<dbReference type="Gene3D" id="3.30.420.40">
    <property type="match status" value="2"/>
</dbReference>
<dbReference type="SUPFAM" id="SSF46785">
    <property type="entry name" value="Winged helix' DNA-binding domain"/>
    <property type="match status" value="1"/>
</dbReference>
<dbReference type="CDD" id="cd00090">
    <property type="entry name" value="HTH_ARSR"/>
    <property type="match status" value="1"/>
</dbReference>
<dbReference type="InterPro" id="IPR036390">
    <property type="entry name" value="WH_DNA-bd_sf"/>
</dbReference>